<keyword evidence="4 7" id="KW-0812">Transmembrane</keyword>
<feature type="domain" description="Phosphatidylglycerol lysyltransferase C-terminal" evidence="8">
    <location>
        <begin position="559"/>
        <end position="843"/>
    </location>
</feature>
<dbReference type="Pfam" id="PF03706">
    <property type="entry name" value="LPG_synthase_TM"/>
    <property type="match status" value="1"/>
</dbReference>
<keyword evidence="5 7" id="KW-1133">Transmembrane helix</keyword>
<dbReference type="InterPro" id="IPR022791">
    <property type="entry name" value="L-PG_synthase/AglD"/>
</dbReference>
<feature type="transmembrane region" description="Helical" evidence="7">
    <location>
        <begin position="394"/>
        <end position="411"/>
    </location>
</feature>
<keyword evidence="10" id="KW-1185">Reference proteome</keyword>
<keyword evidence="6 7" id="KW-0472">Membrane</keyword>
<dbReference type="RefSeq" id="WP_336557980.1">
    <property type="nucleotide sequence ID" value="NZ_JAYLLN010000046.1"/>
</dbReference>
<evidence type="ECO:0000259" key="8">
    <source>
        <dbReference type="Pfam" id="PF09924"/>
    </source>
</evidence>
<keyword evidence="2" id="KW-1003">Cell membrane</keyword>
<feature type="transmembrane region" description="Helical" evidence="7">
    <location>
        <begin position="417"/>
        <end position="433"/>
    </location>
</feature>
<comment type="subcellular location">
    <subcellularLocation>
        <location evidence="1">Cell membrane</location>
        <topology evidence="1">Multi-pass membrane protein</topology>
    </subcellularLocation>
</comment>
<name>A0ABU8I9K1_9SPHI</name>
<comment type="caution">
    <text evidence="9">The sequence shown here is derived from an EMBL/GenBank/DDBJ whole genome shotgun (WGS) entry which is preliminary data.</text>
</comment>
<evidence type="ECO:0000256" key="4">
    <source>
        <dbReference type="ARBA" id="ARBA00022692"/>
    </source>
</evidence>
<sequence>MVKKLIAIIRKFSPKSYWKEILAILIILFAFIFFREQRKELLEIGPMLEQADKTWLIIGVLLTFAYVFSQGMMYRSCFSSLGLKINFSIAVELFLKRNFLSVFLPAGGISSLAYTTSQLRRRNLNKLQIHQASALYGFIGMFTVFMVAVPVVIYSYIKNQSHISIWQSILLLGVLLGFAFFLYWSFRNKKGVYSVLETRFPTFTAQVDQVFHANLDRRSLGFSILFSLLIEACGILHAYIAMYALGLSHSFEAAVVGYTISILLMIVSPFLRGMGAVELSMLYVFTNYGYQKLEGLGITLLYRIFEFWLPLFLGLLAFAWRGQQLLTRIGPALLIFFLGLVNLCSVLTPPLTERLKLERFYVPMDAIYGSKQMVFLLGLGLVIISAYLIKGYRSAYWVAIVFCVLSMLGHLGKALDYEEAVITFMVLLLLLFHKRQYRIKSSNKWLRLGFGSFISVFLAVCSFAIVCFYFIDKHHFGHSFGLREAFIYTARCFLFYTDTGLDPQTVFAKEFLWICKTLGIFCWLLMIYAIIVPRKYRIAGNEFEERELAQKYLNKFGLSSLDYFKLAKDKELFFSELAAGFTAYRVVKNYAVVLEEPVCEIHHKEELISEFETFCKKQGLTAIYYRIEENSLIYFKEHRKKKLLIGQEAIVDLKLFTLEGKDKKSLRNGLNNLQRNGFECNIQIAPHDDALIAELKQVSDEWLAHYERKEMVFSQGSFCPIALKDHDMILMRDKDQRLVAFLNIIPDYAMEECTYDLIRKTADAPGAAIDGLILKMITYGKEQGFRYLNIGMVALAGLDVTEIPAEKIMKFISNKVPNFRFFKSQKEFKEKFTHRWENRYLVFNHDFDLFQLPQVIWRAMKPIKS</sequence>
<feature type="transmembrane region" description="Helical" evidence="7">
    <location>
        <begin position="220"/>
        <end position="241"/>
    </location>
</feature>
<evidence type="ECO:0000256" key="6">
    <source>
        <dbReference type="ARBA" id="ARBA00023136"/>
    </source>
</evidence>
<keyword evidence="3" id="KW-0808">Transferase</keyword>
<evidence type="ECO:0000256" key="2">
    <source>
        <dbReference type="ARBA" id="ARBA00022475"/>
    </source>
</evidence>
<dbReference type="PANTHER" id="PTHR34697:SF2">
    <property type="entry name" value="PHOSPHATIDYLGLYCEROL LYSYLTRANSFERASE"/>
    <property type="match status" value="1"/>
</dbReference>
<reference evidence="9 10" key="1">
    <citation type="submission" date="2024-01" db="EMBL/GenBank/DDBJ databases">
        <title>Sphingobacterium tenebrionis sp. nov., a novel endophyte isolated from tenebrio molitor intestines.</title>
        <authorList>
            <person name="Zhang C."/>
        </authorList>
    </citation>
    <scope>NUCLEOTIDE SEQUENCE [LARGE SCALE GENOMIC DNA]</scope>
    <source>
        <strain evidence="9 10">PU5-4</strain>
    </source>
</reference>
<evidence type="ECO:0000256" key="7">
    <source>
        <dbReference type="SAM" id="Phobius"/>
    </source>
</evidence>
<accession>A0ABU8I9K1</accession>
<feature type="transmembrane region" description="Helical" evidence="7">
    <location>
        <begin position="253"/>
        <end position="271"/>
    </location>
</feature>
<feature type="transmembrane region" description="Helical" evidence="7">
    <location>
        <begin position="169"/>
        <end position="186"/>
    </location>
</feature>
<dbReference type="EMBL" id="JAYLLN010000046">
    <property type="protein sequence ID" value="MEI5986178.1"/>
    <property type="molecule type" value="Genomic_DNA"/>
</dbReference>
<evidence type="ECO:0000313" key="10">
    <source>
        <dbReference type="Proteomes" id="UP001363035"/>
    </source>
</evidence>
<dbReference type="Proteomes" id="UP001363035">
    <property type="component" value="Unassembled WGS sequence"/>
</dbReference>
<evidence type="ECO:0000313" key="9">
    <source>
        <dbReference type="EMBL" id="MEI5986178.1"/>
    </source>
</evidence>
<dbReference type="Pfam" id="PF09924">
    <property type="entry name" value="LPG_synthase_C"/>
    <property type="match status" value="1"/>
</dbReference>
<evidence type="ECO:0000256" key="5">
    <source>
        <dbReference type="ARBA" id="ARBA00022989"/>
    </source>
</evidence>
<evidence type="ECO:0000256" key="3">
    <source>
        <dbReference type="ARBA" id="ARBA00022679"/>
    </source>
</evidence>
<feature type="transmembrane region" description="Helical" evidence="7">
    <location>
        <begin position="95"/>
        <end position="114"/>
    </location>
</feature>
<feature type="transmembrane region" description="Helical" evidence="7">
    <location>
        <begin position="54"/>
        <end position="74"/>
    </location>
</feature>
<gene>
    <name evidence="9" type="ORF">VJ786_14840</name>
</gene>
<feature type="transmembrane region" description="Helical" evidence="7">
    <location>
        <begin position="16"/>
        <end position="34"/>
    </location>
</feature>
<feature type="transmembrane region" description="Helical" evidence="7">
    <location>
        <begin position="332"/>
        <end position="352"/>
    </location>
</feature>
<protein>
    <submittedName>
        <fullName evidence="9">Phosphatidylglycerol lysyltransferase domain-containing protein</fullName>
    </submittedName>
</protein>
<dbReference type="InterPro" id="IPR051211">
    <property type="entry name" value="PG_lysyltransferase"/>
</dbReference>
<feature type="transmembrane region" description="Helical" evidence="7">
    <location>
        <begin position="511"/>
        <end position="531"/>
    </location>
</feature>
<feature type="transmembrane region" description="Helical" evidence="7">
    <location>
        <begin position="372"/>
        <end position="389"/>
    </location>
</feature>
<feature type="transmembrane region" description="Helical" evidence="7">
    <location>
        <begin position="300"/>
        <end position="320"/>
    </location>
</feature>
<feature type="transmembrane region" description="Helical" evidence="7">
    <location>
        <begin position="445"/>
        <end position="471"/>
    </location>
</feature>
<dbReference type="InterPro" id="IPR024320">
    <property type="entry name" value="LPG_synthase_C"/>
</dbReference>
<organism evidence="9 10">
    <name type="scientific">Sphingobacterium tenebrionis</name>
    <dbReference type="NCBI Taxonomy" id="3111775"/>
    <lineage>
        <taxon>Bacteria</taxon>
        <taxon>Pseudomonadati</taxon>
        <taxon>Bacteroidota</taxon>
        <taxon>Sphingobacteriia</taxon>
        <taxon>Sphingobacteriales</taxon>
        <taxon>Sphingobacteriaceae</taxon>
        <taxon>Sphingobacterium</taxon>
    </lineage>
</organism>
<proteinExistence type="predicted"/>
<evidence type="ECO:0000256" key="1">
    <source>
        <dbReference type="ARBA" id="ARBA00004651"/>
    </source>
</evidence>
<dbReference type="PANTHER" id="PTHR34697">
    <property type="entry name" value="PHOSPHATIDYLGLYCEROL LYSYLTRANSFERASE"/>
    <property type="match status" value="1"/>
</dbReference>
<feature type="transmembrane region" description="Helical" evidence="7">
    <location>
        <begin position="134"/>
        <end position="157"/>
    </location>
</feature>